<dbReference type="InterPro" id="IPR016169">
    <property type="entry name" value="FAD-bd_PCMH_sub2"/>
</dbReference>
<dbReference type="GO" id="GO:0071949">
    <property type="term" value="F:FAD binding"/>
    <property type="evidence" value="ECO:0007669"/>
    <property type="project" value="InterPro"/>
</dbReference>
<sequence>MSKNFDTNIAKTVDQTTIRNVESVVPKKRQELLKIDGWGYNDSKFYVDDYSIFFSGSRYAIGNDVELSNFRDWVGEKFELSVLEKPKLPTTFPEPILNETFYNAIKDMKMDYSVDGEDRFIRCHGQALQDINYVRTNKFKRIPDLILWPKCHDDVVKIVKLADENNVMLIPFGGGTSVSGSITCPQDEERSIVVIDTSQMNRLLWLDKENLVACFESGIIGQDLERTLKDEGLTMGHEPDSIEFSTLGGWIATRASGMKKNVYGNIEDIVIRVKMVTCKGVLERNISAPRVSCGPDFDQLILGSEGTLGVVTEVMVKVRPLPAVKKYGSLVFPNYEIGVCCLREIAKRRCQPASIRLMDNEQFHFGQSLKVDNGLFSKFFNSLKMFLLTKVKGYDLMKISVATLLFEGDKEEVEKQEKLIYEIADRYSGLKAGETNGQKGYVMTFLIAYIRDFALDQGIISESFETSVPWDKCLSLCNNVKACMHAECKKYGIIYYLVTCRVTQTYESGACVYFYFGFRWNSDCSDPFNLCEEIENKARNEILASGGSVSHHHGIGKKRAKWYKQTVSPIGVNLYKSAKLELDPKNIFGLNNLLTEEDQINFEKFDSKL</sequence>
<evidence type="ECO:0000256" key="13">
    <source>
        <dbReference type="RuleBase" id="RU363113"/>
    </source>
</evidence>
<dbReference type="Gene3D" id="3.30.70.3450">
    <property type="match status" value="1"/>
</dbReference>
<dbReference type="EMBL" id="JADBJN010000003">
    <property type="protein sequence ID" value="KAG5671440.1"/>
    <property type="molecule type" value="Genomic_DNA"/>
</dbReference>
<dbReference type="InterPro" id="IPR016166">
    <property type="entry name" value="FAD-bd_PCMH"/>
</dbReference>
<comment type="catalytic activity">
    <reaction evidence="13">
        <text>a long chain fatty alcohol + a 1-acylglycerone 3-phosphate = a 1-O-alkylglycerone 3-phosphate + a long-chain fatty acid + H(+)</text>
        <dbReference type="Rhea" id="RHEA:36171"/>
        <dbReference type="ChEBI" id="CHEBI:15378"/>
        <dbReference type="ChEBI" id="CHEBI:17135"/>
        <dbReference type="ChEBI" id="CHEBI:57534"/>
        <dbReference type="ChEBI" id="CHEBI:57560"/>
        <dbReference type="ChEBI" id="CHEBI:73315"/>
        <dbReference type="EC" id="2.5.1.26"/>
    </reaction>
</comment>
<dbReference type="SUPFAM" id="SSF55103">
    <property type="entry name" value="FAD-linked oxidases, C-terminal domain"/>
    <property type="match status" value="1"/>
</dbReference>
<feature type="active site" description="Proton donor/acceptor" evidence="9">
    <location>
        <position position="513"/>
    </location>
</feature>
<dbReference type="Gene3D" id="3.30.300.330">
    <property type="match status" value="1"/>
</dbReference>
<dbReference type="InterPro" id="IPR016164">
    <property type="entry name" value="FAD-linked_Oxase-like_C"/>
</dbReference>
<evidence type="ECO:0000256" key="4">
    <source>
        <dbReference type="ARBA" id="ARBA00011738"/>
    </source>
</evidence>
<feature type="binding site" evidence="11">
    <location>
        <begin position="240"/>
        <end position="246"/>
    </location>
    <ligand>
        <name>FAD</name>
        <dbReference type="ChEBI" id="CHEBI:57692"/>
    </ligand>
</feature>
<comment type="subcellular location">
    <subcellularLocation>
        <location evidence="1 13">Peroxisome</location>
    </subcellularLocation>
</comment>
<dbReference type="PANTHER" id="PTHR46568">
    <property type="entry name" value="ALKYLDIHYDROXYACETONEPHOSPHATE SYNTHASE, PEROXISOMAL"/>
    <property type="match status" value="1"/>
</dbReference>
<dbReference type="Pfam" id="PF01565">
    <property type="entry name" value="FAD_binding_4"/>
    <property type="match status" value="1"/>
</dbReference>
<dbReference type="GO" id="GO:0008609">
    <property type="term" value="F:alkylglycerone-phosphate synthase activity"/>
    <property type="evidence" value="ECO:0007669"/>
    <property type="project" value="UniProtKB-EC"/>
</dbReference>
<comment type="function">
    <text evidence="13">Catalyzes the exchange of an acyl for a long-chain alkyl group and the formation of the ether bond in the biosynthesis of ether phospholipids.</text>
</comment>
<dbReference type="EC" id="2.5.1.26" evidence="5 13"/>
<dbReference type="InterPro" id="IPR006094">
    <property type="entry name" value="Oxid_FAD_bind_N"/>
</dbReference>
<evidence type="ECO:0000256" key="1">
    <source>
        <dbReference type="ARBA" id="ARBA00004275"/>
    </source>
</evidence>
<evidence type="ECO:0000256" key="5">
    <source>
        <dbReference type="ARBA" id="ARBA00012385"/>
    </source>
</evidence>
<dbReference type="InterPro" id="IPR016167">
    <property type="entry name" value="FAD-bd_PCMH_sub1"/>
</dbReference>
<keyword evidence="13" id="KW-0808">Transferase</keyword>
<evidence type="ECO:0000256" key="9">
    <source>
        <dbReference type="PIRSR" id="PIRSR625650-1"/>
    </source>
</evidence>
<keyword evidence="13" id="KW-0443">Lipid metabolism</keyword>
<dbReference type="AlphaFoldDB" id="A0A9J6BNZ8"/>
<dbReference type="SUPFAM" id="SSF56176">
    <property type="entry name" value="FAD-binding/transporter-associated domain-like"/>
    <property type="match status" value="1"/>
</dbReference>
<feature type="binding site" evidence="11">
    <location>
        <begin position="253"/>
        <end position="256"/>
    </location>
    <ligand>
        <name>FAD</name>
        <dbReference type="ChEBI" id="CHEBI:57692"/>
    </ligand>
</feature>
<keyword evidence="13" id="KW-0444">Lipid biosynthesis</keyword>
<dbReference type="GO" id="GO:0008610">
    <property type="term" value="P:lipid biosynthetic process"/>
    <property type="evidence" value="ECO:0007669"/>
    <property type="project" value="InterPro"/>
</dbReference>
<gene>
    <name evidence="15" type="ORF">PVAND_001636</name>
</gene>
<evidence type="ECO:0000313" key="16">
    <source>
        <dbReference type="Proteomes" id="UP001107558"/>
    </source>
</evidence>
<feature type="domain" description="FAD-binding PCMH-type" evidence="14">
    <location>
        <begin position="139"/>
        <end position="321"/>
    </location>
</feature>
<dbReference type="GO" id="GO:0005777">
    <property type="term" value="C:peroxisome"/>
    <property type="evidence" value="ECO:0007669"/>
    <property type="project" value="UniProtKB-SubCell"/>
</dbReference>
<name>A0A9J6BNZ8_POLVA</name>
<evidence type="ECO:0000259" key="14">
    <source>
        <dbReference type="PROSITE" id="PS51387"/>
    </source>
</evidence>
<dbReference type="PANTHER" id="PTHR46568:SF1">
    <property type="entry name" value="ALKYLDIHYDROXYACETONEPHOSPHATE SYNTHASE, PEROXISOMAL"/>
    <property type="match status" value="1"/>
</dbReference>
<evidence type="ECO:0000313" key="15">
    <source>
        <dbReference type="EMBL" id="KAG5671440.1"/>
    </source>
</evidence>
<feature type="site" description="Important for enzyme activity" evidence="12">
    <location>
        <position position="356"/>
    </location>
</feature>
<accession>A0A9J6BNZ8</accession>
<comment type="similarity">
    <text evidence="3 13">Belongs to the FAD-binding oxidoreductase/transferase type 4 family.</text>
</comment>
<dbReference type="Pfam" id="PF02913">
    <property type="entry name" value="FAD-oxidase_C"/>
    <property type="match status" value="1"/>
</dbReference>
<dbReference type="OrthoDB" id="7786253at2759"/>
<dbReference type="Gene3D" id="3.30.160.650">
    <property type="match status" value="1"/>
</dbReference>
<evidence type="ECO:0000256" key="11">
    <source>
        <dbReference type="PIRSR" id="PIRSR625650-3"/>
    </source>
</evidence>
<keyword evidence="7 11" id="KW-0274">FAD</keyword>
<evidence type="ECO:0000256" key="3">
    <source>
        <dbReference type="ARBA" id="ARBA00008000"/>
    </source>
</evidence>
<dbReference type="PROSITE" id="PS51387">
    <property type="entry name" value="FAD_PCMH"/>
    <property type="match status" value="1"/>
</dbReference>
<dbReference type="InterPro" id="IPR025650">
    <property type="entry name" value="Alkyl-DHAP_Synthase"/>
</dbReference>
<dbReference type="InterPro" id="IPR016171">
    <property type="entry name" value="Vanillyl_alc_oxidase_C-sub2"/>
</dbReference>
<evidence type="ECO:0000256" key="12">
    <source>
        <dbReference type="PIRSR" id="PIRSR625650-4"/>
    </source>
</evidence>
<proteinExistence type="inferred from homology"/>
<dbReference type="Proteomes" id="UP001107558">
    <property type="component" value="Chromosome 3"/>
</dbReference>
<evidence type="ECO:0000256" key="10">
    <source>
        <dbReference type="PIRSR" id="PIRSR625650-2"/>
    </source>
</evidence>
<evidence type="ECO:0000256" key="2">
    <source>
        <dbReference type="ARBA" id="ARBA00004670"/>
    </source>
</evidence>
<keyword evidence="16" id="KW-1185">Reference proteome</keyword>
<feature type="binding site" evidence="10">
    <location>
        <position position="451"/>
    </location>
    <ligand>
        <name>substrate</name>
    </ligand>
</feature>
<dbReference type="InterPro" id="IPR004113">
    <property type="entry name" value="FAD-bd_oxidored_4_C"/>
</dbReference>
<organism evidence="15 16">
    <name type="scientific">Polypedilum vanderplanki</name>
    <name type="common">Sleeping chironomid midge</name>
    <dbReference type="NCBI Taxonomy" id="319348"/>
    <lineage>
        <taxon>Eukaryota</taxon>
        <taxon>Metazoa</taxon>
        <taxon>Ecdysozoa</taxon>
        <taxon>Arthropoda</taxon>
        <taxon>Hexapoda</taxon>
        <taxon>Insecta</taxon>
        <taxon>Pterygota</taxon>
        <taxon>Neoptera</taxon>
        <taxon>Endopterygota</taxon>
        <taxon>Diptera</taxon>
        <taxon>Nematocera</taxon>
        <taxon>Chironomoidea</taxon>
        <taxon>Chironomidae</taxon>
        <taxon>Chironominae</taxon>
        <taxon>Polypedilum</taxon>
        <taxon>Polypedilum</taxon>
    </lineage>
</organism>
<dbReference type="Gene3D" id="1.10.45.10">
    <property type="entry name" value="Vanillyl-alcohol Oxidase, Chain A, domain 4"/>
    <property type="match status" value="1"/>
</dbReference>
<comment type="subunit">
    <text evidence="4 13">Homodimer.</text>
</comment>
<protein>
    <recommendedName>
        <fullName evidence="5 13">Alkylglycerone-phosphate synthase</fullName>
        <shortName evidence="13">Alkyl-DHAP synthase</shortName>
        <ecNumber evidence="5 13">2.5.1.26</ecNumber>
    </recommendedName>
</protein>
<comment type="caution">
    <text evidence="15">The sequence shown here is derived from an EMBL/GenBank/DDBJ whole genome shotgun (WGS) entry which is preliminary data.</text>
</comment>
<evidence type="ECO:0000256" key="7">
    <source>
        <dbReference type="ARBA" id="ARBA00022827"/>
    </source>
</evidence>
<dbReference type="Gene3D" id="3.30.43.10">
    <property type="entry name" value="Uridine Diphospho-n-acetylenolpyruvylglucosamine Reductase, domain 2"/>
    <property type="match status" value="1"/>
</dbReference>
<reference evidence="15" key="1">
    <citation type="submission" date="2021-03" db="EMBL/GenBank/DDBJ databases">
        <title>Chromosome level genome of the anhydrobiotic midge Polypedilum vanderplanki.</title>
        <authorList>
            <person name="Yoshida Y."/>
            <person name="Kikawada T."/>
            <person name="Gusev O."/>
        </authorList>
    </citation>
    <scope>NUCLEOTIDE SEQUENCE</scope>
    <source>
        <strain evidence="15">NIAS01</strain>
        <tissue evidence="15">Whole body or cell culture</tissue>
    </source>
</reference>
<dbReference type="Gene3D" id="3.30.465.10">
    <property type="match status" value="1"/>
</dbReference>
<comment type="cofactor">
    <cofactor evidence="11 13">
        <name>FAD</name>
        <dbReference type="ChEBI" id="CHEBI:57692"/>
    </cofactor>
</comment>
<evidence type="ECO:0000256" key="8">
    <source>
        <dbReference type="ARBA" id="ARBA00023140"/>
    </source>
</evidence>
<keyword evidence="6 13" id="KW-0285">Flavoprotein</keyword>
<evidence type="ECO:0000256" key="6">
    <source>
        <dbReference type="ARBA" id="ARBA00022630"/>
    </source>
</evidence>
<feature type="binding site" evidence="11">
    <location>
        <begin position="305"/>
        <end position="311"/>
    </location>
    <ligand>
        <name>FAD</name>
        <dbReference type="ChEBI" id="CHEBI:57692"/>
    </ligand>
</feature>
<dbReference type="InterPro" id="IPR036318">
    <property type="entry name" value="FAD-bd_PCMH-like_sf"/>
</dbReference>
<comment type="pathway">
    <text evidence="2 13">Glycerolipid metabolism; ether lipid biosynthesis.</text>
</comment>
<feature type="binding site" evidence="11">
    <location>
        <begin position="171"/>
        <end position="177"/>
    </location>
    <ligand>
        <name>FAD</name>
        <dbReference type="ChEBI" id="CHEBI:57692"/>
    </ligand>
</feature>
<keyword evidence="8 13" id="KW-0576">Peroxisome</keyword>